<proteinExistence type="predicted"/>
<dbReference type="Proteomes" id="UP000596074">
    <property type="component" value="Chromosome"/>
</dbReference>
<dbReference type="EMBL" id="CP046056">
    <property type="protein sequence ID" value="QQD24211.1"/>
    <property type="molecule type" value="Genomic_DNA"/>
</dbReference>
<dbReference type="PIRSF" id="PIRSF030820">
    <property type="entry name" value="UCP030820"/>
    <property type="match status" value="1"/>
</dbReference>
<name>A0A9E8FKB1_9GAMM</name>
<organism evidence="1 2">
    <name type="scientific">Venatoribacter cucullus</name>
    <dbReference type="NCBI Taxonomy" id="2661630"/>
    <lineage>
        <taxon>Bacteria</taxon>
        <taxon>Pseudomonadati</taxon>
        <taxon>Pseudomonadota</taxon>
        <taxon>Gammaproteobacteria</taxon>
        <taxon>Oceanospirillales</taxon>
        <taxon>Oceanospirillaceae</taxon>
        <taxon>Venatoribacter</taxon>
    </lineage>
</organism>
<protein>
    <submittedName>
        <fullName evidence="1">DUF934 domain-containing protein</fullName>
    </submittedName>
</protein>
<sequence>MAQLIKKGQLVTSDEWQRLDDEAVMADYSLISLQRWQDNAESLAPLAQAGKIGLWLNSEDTADRLGDDCRQFSIIAIEFPKFSDGRGYSTARLLRERHGYRGELRSVGDVLIDQLFFMQRVGFDAFALRDDQDLNDALAAFATFSVCYQNDVHDPRPLFRRRG</sequence>
<dbReference type="KEGG" id="vcw:GJQ55_06850"/>
<gene>
    <name evidence="1" type="ORF">GJQ55_06850</name>
</gene>
<dbReference type="Pfam" id="PF06073">
    <property type="entry name" value="DUF934"/>
    <property type="match status" value="1"/>
</dbReference>
<dbReference type="RefSeq" id="WP_228344249.1">
    <property type="nucleotide sequence ID" value="NZ_CP045550.1"/>
</dbReference>
<accession>A0A9E8FKB1</accession>
<keyword evidence="2" id="KW-1185">Reference proteome</keyword>
<evidence type="ECO:0000313" key="2">
    <source>
        <dbReference type="Proteomes" id="UP000596074"/>
    </source>
</evidence>
<reference evidence="1 2" key="1">
    <citation type="submission" date="2019-11" db="EMBL/GenBank/DDBJ databases">
        <title>Venatorbacter sp. nov. a predator of Campylobacter and other Gram-negative bacteria.</title>
        <authorList>
            <person name="Saeedi A."/>
            <person name="Cummings N.J."/>
            <person name="Connerton I.F."/>
            <person name="Connerton P.L."/>
        </authorList>
    </citation>
    <scope>NUCLEOTIDE SEQUENCE [LARGE SCALE GENOMIC DNA]</scope>
    <source>
        <strain evidence="1">XL5</strain>
    </source>
</reference>
<dbReference type="InterPro" id="IPR008318">
    <property type="entry name" value="UCP030820"/>
</dbReference>
<evidence type="ECO:0000313" key="1">
    <source>
        <dbReference type="EMBL" id="QQD24211.1"/>
    </source>
</evidence>
<dbReference type="AlphaFoldDB" id="A0A9E8FKB1"/>